<sequence length="70" mass="7857">MTRIDKAMWVVAAVALVGVVLNVQQNALCFYLWAGTNLLNAWYAYRKTAYPQAALFAVYTGLAVWGITEW</sequence>
<keyword evidence="1" id="KW-0812">Transmembrane</keyword>
<keyword evidence="1" id="KW-0472">Membrane</keyword>
<proteinExistence type="predicted"/>
<keyword evidence="1" id="KW-1133">Transmembrane helix</keyword>
<protein>
    <recommendedName>
        <fullName evidence="3">Nicotinamide riboside transporter PnuC</fullName>
    </recommendedName>
</protein>
<name>A0A0F9W2F2_9ZZZZ</name>
<comment type="caution">
    <text evidence="2">The sequence shown here is derived from an EMBL/GenBank/DDBJ whole genome shotgun (WGS) entry which is preliminary data.</text>
</comment>
<organism evidence="2">
    <name type="scientific">marine sediment metagenome</name>
    <dbReference type="NCBI Taxonomy" id="412755"/>
    <lineage>
        <taxon>unclassified sequences</taxon>
        <taxon>metagenomes</taxon>
        <taxon>ecological metagenomes</taxon>
    </lineage>
</organism>
<reference evidence="2" key="1">
    <citation type="journal article" date="2015" name="Nature">
        <title>Complex archaea that bridge the gap between prokaryotes and eukaryotes.</title>
        <authorList>
            <person name="Spang A."/>
            <person name="Saw J.H."/>
            <person name="Jorgensen S.L."/>
            <person name="Zaremba-Niedzwiedzka K."/>
            <person name="Martijn J."/>
            <person name="Lind A.E."/>
            <person name="van Eijk R."/>
            <person name="Schleper C."/>
            <person name="Guy L."/>
            <person name="Ettema T.J."/>
        </authorList>
    </citation>
    <scope>NUCLEOTIDE SEQUENCE</scope>
</reference>
<dbReference type="AlphaFoldDB" id="A0A0F9W2F2"/>
<evidence type="ECO:0000313" key="2">
    <source>
        <dbReference type="EMBL" id="KKN72253.1"/>
    </source>
</evidence>
<evidence type="ECO:0008006" key="3">
    <source>
        <dbReference type="Google" id="ProtNLM"/>
    </source>
</evidence>
<dbReference type="EMBL" id="LAZR01000365">
    <property type="protein sequence ID" value="KKN72253.1"/>
    <property type="molecule type" value="Genomic_DNA"/>
</dbReference>
<gene>
    <name evidence="2" type="ORF">LCGC14_0412040</name>
</gene>
<accession>A0A0F9W2F2</accession>
<feature type="transmembrane region" description="Helical" evidence="1">
    <location>
        <begin position="49"/>
        <end position="68"/>
    </location>
</feature>
<evidence type="ECO:0000256" key="1">
    <source>
        <dbReference type="SAM" id="Phobius"/>
    </source>
</evidence>